<dbReference type="Gene3D" id="2.40.30.170">
    <property type="match status" value="1"/>
</dbReference>
<evidence type="ECO:0000313" key="6">
    <source>
        <dbReference type="EMBL" id="OPZ91387.1"/>
    </source>
</evidence>
<dbReference type="InterPro" id="IPR050465">
    <property type="entry name" value="UPF0194_transport"/>
</dbReference>
<sequence>MATQPGFVTYATSSRPWGNQSPIQPGTQVRQRQDLLTLPDFDSMGVEVKIHESAVEKVRVDQPAVIKVDAFPDRAFTGKVIKISLMPDPTLKWLNPDINVYVAQISFDQSYDFLKPGMSAQVEILVEKLEKVIAVPLVALTFHGETPYCTVLKNRMLETRRVTLGKSNDEMVEIKSGLAAGETLVISPGQMTPQIKKQELSEKGRMETTAPAIQTGNQPGSGRSESGAGPASPAAGNQPETGASSAGREGGGEGASSGRRGRGSRSGASSESTPAQPIVRPQQP</sequence>
<comment type="subcellular location">
    <subcellularLocation>
        <location evidence="1">Cell envelope</location>
    </subcellularLocation>
</comment>
<dbReference type="Proteomes" id="UP000485484">
    <property type="component" value="Unassembled WGS sequence"/>
</dbReference>
<evidence type="ECO:0000259" key="5">
    <source>
        <dbReference type="Pfam" id="PF25990"/>
    </source>
</evidence>
<feature type="compositionally biased region" description="Low complexity" evidence="3">
    <location>
        <begin position="220"/>
        <end position="247"/>
    </location>
</feature>
<keyword evidence="2" id="KW-0175">Coiled coil</keyword>
<evidence type="ECO:0000256" key="3">
    <source>
        <dbReference type="SAM" id="MobiDB-lite"/>
    </source>
</evidence>
<dbReference type="Pfam" id="PF25990">
    <property type="entry name" value="Beta-barrel_YknX"/>
    <property type="match status" value="1"/>
</dbReference>
<accession>A0A1V5MDS5</accession>
<dbReference type="EMBL" id="MWAK01000181">
    <property type="protein sequence ID" value="OPZ91387.1"/>
    <property type="molecule type" value="Genomic_DNA"/>
</dbReference>
<dbReference type="PANTHER" id="PTHR32347">
    <property type="entry name" value="EFFLUX SYSTEM COMPONENT YKNX-RELATED"/>
    <property type="match status" value="1"/>
</dbReference>
<protein>
    <submittedName>
        <fullName evidence="6">Macrolide export protein MacA</fullName>
    </submittedName>
</protein>
<dbReference type="PANTHER" id="PTHR32347:SF23">
    <property type="entry name" value="BLL5650 PROTEIN"/>
    <property type="match status" value="1"/>
</dbReference>
<comment type="caution">
    <text evidence="6">The sequence shown here is derived from an EMBL/GenBank/DDBJ whole genome shotgun (WGS) entry which is preliminary data.</text>
</comment>
<organism evidence="6">
    <name type="scientific">candidate division TA06 bacterium ADurb.Bin417</name>
    <dbReference type="NCBI Taxonomy" id="1852828"/>
    <lineage>
        <taxon>Bacteria</taxon>
        <taxon>Bacteria division TA06</taxon>
    </lineage>
</organism>
<evidence type="ECO:0000256" key="1">
    <source>
        <dbReference type="ARBA" id="ARBA00004196"/>
    </source>
</evidence>
<dbReference type="Pfam" id="PF25967">
    <property type="entry name" value="RND-MFP_C"/>
    <property type="match status" value="1"/>
</dbReference>
<dbReference type="AlphaFoldDB" id="A0A1V5MDS5"/>
<dbReference type="GO" id="GO:0030313">
    <property type="term" value="C:cell envelope"/>
    <property type="evidence" value="ECO:0007669"/>
    <property type="project" value="UniProtKB-SubCell"/>
</dbReference>
<feature type="domain" description="YknX-like beta-barrel" evidence="5">
    <location>
        <begin position="46"/>
        <end position="124"/>
    </location>
</feature>
<reference evidence="6" key="1">
    <citation type="submission" date="2017-02" db="EMBL/GenBank/DDBJ databases">
        <title>Delving into the versatile metabolic prowess of the omnipresent phylum Bacteroidetes.</title>
        <authorList>
            <person name="Nobu M.K."/>
            <person name="Mei R."/>
            <person name="Narihiro T."/>
            <person name="Kuroda K."/>
            <person name="Liu W.-T."/>
        </authorList>
    </citation>
    <scope>NUCLEOTIDE SEQUENCE</scope>
    <source>
        <strain evidence="6">ADurb.Bin417</strain>
    </source>
</reference>
<dbReference type="Gene3D" id="2.40.420.20">
    <property type="match status" value="1"/>
</dbReference>
<proteinExistence type="predicted"/>
<evidence type="ECO:0000256" key="2">
    <source>
        <dbReference type="ARBA" id="ARBA00023054"/>
    </source>
</evidence>
<gene>
    <name evidence="6" type="primary">macA</name>
    <name evidence="6" type="ORF">BWY73_01108</name>
</gene>
<dbReference type="InterPro" id="IPR058636">
    <property type="entry name" value="Beta-barrel_YknX"/>
</dbReference>
<dbReference type="InterPro" id="IPR058627">
    <property type="entry name" value="MdtA-like_C"/>
</dbReference>
<feature type="region of interest" description="Disordered" evidence="3">
    <location>
        <begin position="199"/>
        <end position="284"/>
    </location>
</feature>
<evidence type="ECO:0000259" key="4">
    <source>
        <dbReference type="Pfam" id="PF25967"/>
    </source>
</evidence>
<feature type="domain" description="Multidrug resistance protein MdtA-like C-terminal permuted SH3" evidence="4">
    <location>
        <begin position="132"/>
        <end position="190"/>
    </location>
</feature>
<name>A0A1V5MDS5_UNCT6</name>